<dbReference type="Proteomes" id="UP000292886">
    <property type="component" value="Chromosome"/>
</dbReference>
<proteinExistence type="predicted"/>
<dbReference type="InterPro" id="IPR021486">
    <property type="entry name" value="DUF3139"/>
</dbReference>
<sequence length="115" mass="13383">MKKSIGVIGLLIIGIGAFLIYQYPIQKHQATTNIDKYMTEQKIKPQQVAKMQFKKSFYWGGYDVKVRLKNDPHYYEYVYSNGASNGKYHVNYFEYDSYANEVDSTSKAHYATLTK</sequence>
<keyword evidence="1" id="KW-0472">Membrane</keyword>
<reference evidence="3" key="1">
    <citation type="submission" date="2019-03" db="EMBL/GenBank/DDBJ databases">
        <title>Weissella sp. 26KH-42 Genome sequencing.</title>
        <authorList>
            <person name="Heo J."/>
            <person name="Kim S.-J."/>
            <person name="Kim J.-S."/>
            <person name="Hong S.-B."/>
            <person name="Kwon S.-W."/>
        </authorList>
    </citation>
    <scope>NUCLEOTIDE SEQUENCE [LARGE SCALE GENOMIC DNA]</scope>
    <source>
        <strain evidence="3">26KH-42</strain>
    </source>
</reference>
<dbReference type="Pfam" id="PF11337">
    <property type="entry name" value="DUF3139"/>
    <property type="match status" value="1"/>
</dbReference>
<dbReference type="KEGG" id="wei:EQG49_04025"/>
<dbReference type="RefSeq" id="WP_133362764.1">
    <property type="nucleotide sequence ID" value="NZ_CP037940.1"/>
</dbReference>
<evidence type="ECO:0000256" key="1">
    <source>
        <dbReference type="SAM" id="Phobius"/>
    </source>
</evidence>
<feature type="transmembrane region" description="Helical" evidence="1">
    <location>
        <begin position="7"/>
        <end position="24"/>
    </location>
</feature>
<evidence type="ECO:0000313" key="2">
    <source>
        <dbReference type="EMBL" id="QBO35685.1"/>
    </source>
</evidence>
<dbReference type="AlphaFoldDB" id="A0A4V1AIJ1"/>
<protein>
    <submittedName>
        <fullName evidence="2">DUF3139 domain-containing protein</fullName>
    </submittedName>
</protein>
<organism evidence="2 3">
    <name type="scientific">Periweissella cryptocerci</name>
    <dbReference type="NCBI Taxonomy" id="2506420"/>
    <lineage>
        <taxon>Bacteria</taxon>
        <taxon>Bacillati</taxon>
        <taxon>Bacillota</taxon>
        <taxon>Bacilli</taxon>
        <taxon>Lactobacillales</taxon>
        <taxon>Lactobacillaceae</taxon>
        <taxon>Periweissella</taxon>
    </lineage>
</organism>
<accession>A0A4V1AIJ1</accession>
<keyword evidence="3" id="KW-1185">Reference proteome</keyword>
<name>A0A4V1AIJ1_9LACO</name>
<gene>
    <name evidence="2" type="ORF">EQG49_04025</name>
</gene>
<evidence type="ECO:0000313" key="3">
    <source>
        <dbReference type="Proteomes" id="UP000292886"/>
    </source>
</evidence>
<dbReference type="EMBL" id="CP037940">
    <property type="protein sequence ID" value="QBO35685.1"/>
    <property type="molecule type" value="Genomic_DNA"/>
</dbReference>
<keyword evidence="1" id="KW-0812">Transmembrane</keyword>
<keyword evidence="1" id="KW-1133">Transmembrane helix</keyword>